<evidence type="ECO:0000256" key="4">
    <source>
        <dbReference type="ARBA" id="ARBA00022525"/>
    </source>
</evidence>
<dbReference type="EMBL" id="NBNE01011781">
    <property type="protein sequence ID" value="OWY96336.1"/>
    <property type="molecule type" value="Genomic_DNA"/>
</dbReference>
<feature type="domain" description="RxLR effector PexRD54 WY" evidence="8">
    <location>
        <begin position="66"/>
        <end position="106"/>
    </location>
</feature>
<dbReference type="GO" id="GO:0005576">
    <property type="term" value="C:extracellular region"/>
    <property type="evidence" value="ECO:0007669"/>
    <property type="project" value="UniProtKB-SubCell"/>
</dbReference>
<keyword evidence="6" id="KW-0843">Virulence</keyword>
<feature type="domain" description="RXLR phytopathogen effector protein WY-domain" evidence="7">
    <location>
        <begin position="108"/>
        <end position="157"/>
    </location>
</feature>
<keyword evidence="10" id="KW-1185">Reference proteome</keyword>
<comment type="similarity">
    <text evidence="3">Belongs to the RxLR effector family.</text>
</comment>
<feature type="domain" description="RxLR effector PexRD54 WY" evidence="8">
    <location>
        <begin position="170"/>
        <end position="207"/>
    </location>
</feature>
<evidence type="ECO:0000313" key="10">
    <source>
        <dbReference type="Proteomes" id="UP000198211"/>
    </source>
</evidence>
<accession>A0A225UUW5</accession>
<comment type="subcellular location">
    <subcellularLocation>
        <location evidence="1">Host cell</location>
    </subcellularLocation>
    <subcellularLocation>
        <location evidence="2">Secreted</location>
    </subcellularLocation>
</comment>
<dbReference type="Proteomes" id="UP000198211">
    <property type="component" value="Unassembled WGS sequence"/>
</dbReference>
<dbReference type="OrthoDB" id="126955at2759"/>
<name>A0A225UUW5_9STRA</name>
<evidence type="ECO:0000256" key="6">
    <source>
        <dbReference type="ARBA" id="ARBA00023026"/>
    </source>
</evidence>
<dbReference type="Pfam" id="PF18634">
    <property type="entry name" value="RXLR_WY"/>
    <property type="match status" value="2"/>
</dbReference>
<evidence type="ECO:0000256" key="1">
    <source>
        <dbReference type="ARBA" id="ARBA00004340"/>
    </source>
</evidence>
<evidence type="ECO:0000256" key="2">
    <source>
        <dbReference type="ARBA" id="ARBA00004613"/>
    </source>
</evidence>
<comment type="caution">
    <text evidence="9">The sequence shown here is derived from an EMBL/GenBank/DDBJ whole genome shotgun (WGS) entry which is preliminary data.</text>
</comment>
<dbReference type="GO" id="GO:0043657">
    <property type="term" value="C:host cell"/>
    <property type="evidence" value="ECO:0007669"/>
    <property type="project" value="UniProtKB-SubCell"/>
</dbReference>
<dbReference type="Pfam" id="PF22748">
    <property type="entry name" value="PexRD54_WY"/>
    <property type="match status" value="2"/>
</dbReference>
<gene>
    <name evidence="9" type="ORF">PHMEG_00033420</name>
</gene>
<keyword evidence="4" id="KW-0964">Secreted</keyword>
<keyword evidence="5" id="KW-0732">Signal</keyword>
<reference evidence="10" key="1">
    <citation type="submission" date="2017-03" db="EMBL/GenBank/DDBJ databases">
        <title>Phytopthora megakarya and P. palmivora, two closely related causual agents of cacao black pod achieved similar genome size and gene model numbers by different mechanisms.</title>
        <authorList>
            <person name="Ali S."/>
            <person name="Shao J."/>
            <person name="Larry D.J."/>
            <person name="Kronmiller B."/>
            <person name="Shen D."/>
            <person name="Strem M.D."/>
            <person name="Melnick R.L."/>
            <person name="Guiltinan M.J."/>
            <person name="Tyler B.M."/>
            <person name="Meinhardt L.W."/>
            <person name="Bailey B.A."/>
        </authorList>
    </citation>
    <scope>NUCLEOTIDE SEQUENCE [LARGE SCALE GENOMIC DNA]</scope>
    <source>
        <strain evidence="10">zdho120</strain>
    </source>
</reference>
<dbReference type="AlphaFoldDB" id="A0A225UUW5"/>
<proteinExistence type="inferred from homology"/>
<evidence type="ECO:0000256" key="5">
    <source>
        <dbReference type="ARBA" id="ARBA00022729"/>
    </source>
</evidence>
<evidence type="ECO:0000256" key="3">
    <source>
        <dbReference type="ARBA" id="ARBA00010400"/>
    </source>
</evidence>
<dbReference type="InterPro" id="IPR054463">
    <property type="entry name" value="PexRD54_WY"/>
</dbReference>
<evidence type="ECO:0000259" key="7">
    <source>
        <dbReference type="Pfam" id="PF18634"/>
    </source>
</evidence>
<organism evidence="9 10">
    <name type="scientific">Phytophthora megakarya</name>
    <dbReference type="NCBI Taxonomy" id="4795"/>
    <lineage>
        <taxon>Eukaryota</taxon>
        <taxon>Sar</taxon>
        <taxon>Stramenopiles</taxon>
        <taxon>Oomycota</taxon>
        <taxon>Peronosporomycetes</taxon>
        <taxon>Peronosporales</taxon>
        <taxon>Peronosporaceae</taxon>
        <taxon>Phytophthora</taxon>
    </lineage>
</organism>
<protein>
    <submittedName>
        <fullName evidence="9">RxLR effector protein</fullName>
    </submittedName>
</protein>
<sequence length="348" mass="40307">MKTNIHQTNATPPSLRDSIPSFSASPVETFTSRYLRHYETANVVNKDDTEERVGLSDLSTSVGNLVNKAFLKLDMNPSGLFAMLNLAHARVKLDNNARFIQWFQYVLRYRQKELRWFDDDKIFKLLQKSKSEDDLVTLFHNLRQVPELKNLADKMQRMLWKSPSSHELMSQIWLKTSETPNEVFKILNLKSATLDVHNKKFLQWLRYTELYRAEKGVNSFSELQTMHFLLDAKPIETQFGTVFQKLKQFPDLEKLAENMQIYLFERSIHVLKYNPKHFGDLLVNPSPWKSILTEPKNDATFQTLEAYTLKYAKALGGDDAEGIVKTLFAKDEPIAAIEAAMKVAKLLR</sequence>
<dbReference type="InterPro" id="IPR040786">
    <property type="entry name" value="RXLR_WY"/>
</dbReference>
<evidence type="ECO:0000259" key="8">
    <source>
        <dbReference type="Pfam" id="PF22748"/>
    </source>
</evidence>
<feature type="domain" description="RXLR phytopathogen effector protein WY-domain" evidence="7">
    <location>
        <begin position="211"/>
        <end position="260"/>
    </location>
</feature>
<evidence type="ECO:0000313" key="9">
    <source>
        <dbReference type="EMBL" id="OWY96336.1"/>
    </source>
</evidence>